<reference evidence="2" key="1">
    <citation type="submission" date="2021-06" db="EMBL/GenBank/DDBJ databases">
        <authorList>
            <person name="Kallberg Y."/>
            <person name="Tangrot J."/>
            <person name="Rosling A."/>
        </authorList>
    </citation>
    <scope>NUCLEOTIDE SEQUENCE</scope>
    <source>
        <strain evidence="2">FL130A</strain>
    </source>
</reference>
<sequence length="122" mass="14027">KLPPSILERAYKQLLNQKCNPISPDQIIEKHDQIENHLRNALKVYERYKARNKKKPSSTSLSIILPTNKSNPLVHSSDDMITQNSDPVESILKDMEQLLDTKSYASQNKSLNITYTEEEFNA</sequence>
<proteinExistence type="predicted"/>
<evidence type="ECO:0000256" key="1">
    <source>
        <dbReference type="SAM" id="MobiDB-lite"/>
    </source>
</evidence>
<dbReference type="OrthoDB" id="2376953at2759"/>
<dbReference type="EMBL" id="CAJVPS010018533">
    <property type="protein sequence ID" value="CAG8697816.1"/>
    <property type="molecule type" value="Genomic_DNA"/>
</dbReference>
<evidence type="ECO:0000313" key="3">
    <source>
        <dbReference type="Proteomes" id="UP000789508"/>
    </source>
</evidence>
<feature type="region of interest" description="Disordered" evidence="1">
    <location>
        <begin position="50"/>
        <end position="82"/>
    </location>
</feature>
<protein>
    <submittedName>
        <fullName evidence="2">2969_t:CDS:1</fullName>
    </submittedName>
</protein>
<feature type="non-terminal residue" evidence="2">
    <location>
        <position position="1"/>
    </location>
</feature>
<evidence type="ECO:0000313" key="2">
    <source>
        <dbReference type="EMBL" id="CAG8697816.1"/>
    </source>
</evidence>
<dbReference type="Proteomes" id="UP000789508">
    <property type="component" value="Unassembled WGS sequence"/>
</dbReference>
<organism evidence="2 3">
    <name type="scientific">Ambispora leptoticha</name>
    <dbReference type="NCBI Taxonomy" id="144679"/>
    <lineage>
        <taxon>Eukaryota</taxon>
        <taxon>Fungi</taxon>
        <taxon>Fungi incertae sedis</taxon>
        <taxon>Mucoromycota</taxon>
        <taxon>Glomeromycotina</taxon>
        <taxon>Glomeromycetes</taxon>
        <taxon>Archaeosporales</taxon>
        <taxon>Ambisporaceae</taxon>
        <taxon>Ambispora</taxon>
    </lineage>
</organism>
<name>A0A9N9HNB5_9GLOM</name>
<comment type="caution">
    <text evidence="2">The sequence shown here is derived from an EMBL/GenBank/DDBJ whole genome shotgun (WGS) entry which is preliminary data.</text>
</comment>
<feature type="compositionally biased region" description="Polar residues" evidence="1">
    <location>
        <begin position="57"/>
        <end position="82"/>
    </location>
</feature>
<keyword evidence="3" id="KW-1185">Reference proteome</keyword>
<gene>
    <name evidence="2" type="ORF">ALEPTO_LOCUS11455</name>
</gene>
<accession>A0A9N9HNB5</accession>
<dbReference type="AlphaFoldDB" id="A0A9N9HNB5"/>